<reference evidence="1 2" key="1">
    <citation type="submission" date="2016-10" db="EMBL/GenBank/DDBJ databases">
        <title>Pseudoalteromonas amylolytica sp. nov., isolated from the surface seawater.</title>
        <authorList>
            <person name="Wu Y.-H."/>
            <person name="Cheng H."/>
            <person name="Jin X.-B."/>
            <person name="Wang C.-S."/>
            <person name="Xu X.-W."/>
        </authorList>
    </citation>
    <scope>NUCLEOTIDE SEQUENCE [LARGE SCALE GENOMIC DNA]</scope>
    <source>
        <strain evidence="1 2">JCM 12483</strain>
    </source>
</reference>
<accession>A0A1S1N8X7</accession>
<comment type="caution">
    <text evidence="1">The sequence shown here is derived from an EMBL/GenBank/DDBJ whole genome shotgun (WGS) entry which is preliminary data.</text>
</comment>
<dbReference type="AlphaFoldDB" id="A0A1S1N8X7"/>
<dbReference type="OrthoDB" id="6308777at2"/>
<dbReference type="RefSeq" id="WP_070992692.1">
    <property type="nucleotide sequence ID" value="NZ_CBCSHD010000014.1"/>
</dbReference>
<evidence type="ECO:0000313" key="2">
    <source>
        <dbReference type="Proteomes" id="UP000180253"/>
    </source>
</evidence>
<gene>
    <name evidence="1" type="ORF">BIW53_14310</name>
</gene>
<organism evidence="1 2">
    <name type="scientific">Pseudoalteromonas byunsanensis</name>
    <dbReference type="NCBI Taxonomy" id="327939"/>
    <lineage>
        <taxon>Bacteria</taxon>
        <taxon>Pseudomonadati</taxon>
        <taxon>Pseudomonadota</taxon>
        <taxon>Gammaproteobacteria</taxon>
        <taxon>Alteromonadales</taxon>
        <taxon>Pseudoalteromonadaceae</taxon>
        <taxon>Pseudoalteromonas</taxon>
    </lineage>
</organism>
<keyword evidence="2" id="KW-1185">Reference proteome</keyword>
<sequence length="128" mass="14090">MRNKLINAILLCLSLVGCKHSQPVGPQAAIIQSTTPAIKADIQRAIVRLKGGVQPKISDNVFMNSSTLLLESRVTQQPLDPLLGSHNIVVTRFELQLRDGKCVLYYPNKDNYVILPEVPCIAATQRAK</sequence>
<dbReference type="EMBL" id="MNAN01000033">
    <property type="protein sequence ID" value="OHU94716.1"/>
    <property type="molecule type" value="Genomic_DNA"/>
</dbReference>
<dbReference type="STRING" id="327939.BIW53_14310"/>
<dbReference type="PROSITE" id="PS51257">
    <property type="entry name" value="PROKAR_LIPOPROTEIN"/>
    <property type="match status" value="1"/>
</dbReference>
<evidence type="ECO:0000313" key="1">
    <source>
        <dbReference type="EMBL" id="OHU94716.1"/>
    </source>
</evidence>
<dbReference type="Proteomes" id="UP000180253">
    <property type="component" value="Unassembled WGS sequence"/>
</dbReference>
<protein>
    <recommendedName>
        <fullName evidence="3">Lipoprotein</fullName>
    </recommendedName>
</protein>
<name>A0A1S1N8X7_9GAMM</name>
<proteinExistence type="predicted"/>
<evidence type="ECO:0008006" key="3">
    <source>
        <dbReference type="Google" id="ProtNLM"/>
    </source>
</evidence>